<dbReference type="Proteomes" id="UP000759103">
    <property type="component" value="Unassembled WGS sequence"/>
</dbReference>
<evidence type="ECO:0008006" key="5">
    <source>
        <dbReference type="Google" id="ProtNLM"/>
    </source>
</evidence>
<feature type="region of interest" description="Disordered" evidence="1">
    <location>
        <begin position="1"/>
        <end position="39"/>
    </location>
</feature>
<evidence type="ECO:0000313" key="4">
    <source>
        <dbReference type="Proteomes" id="UP000759103"/>
    </source>
</evidence>
<keyword evidence="2" id="KW-0472">Membrane</keyword>
<feature type="transmembrane region" description="Helical" evidence="2">
    <location>
        <begin position="54"/>
        <end position="71"/>
    </location>
</feature>
<protein>
    <recommendedName>
        <fullName evidence="5">DUF883 domain-containing protein</fullName>
    </recommendedName>
</protein>
<reference evidence="3 4" key="1">
    <citation type="submission" date="2021-07" db="EMBL/GenBank/DDBJ databases">
        <title>Sphingomonas sp.</title>
        <authorList>
            <person name="Feng G."/>
            <person name="Li J."/>
            <person name="Pan M."/>
        </authorList>
    </citation>
    <scope>NUCLEOTIDE SEQUENCE [LARGE SCALE GENOMIC DNA]</scope>
    <source>
        <strain evidence="3 4">RRHST34</strain>
    </source>
</reference>
<evidence type="ECO:0000313" key="3">
    <source>
        <dbReference type="EMBL" id="MBW6530767.1"/>
    </source>
</evidence>
<keyword evidence="2" id="KW-1133">Transmembrane helix</keyword>
<name>A0ABS7BMD7_9SPHN</name>
<organism evidence="3 4">
    <name type="scientific">Sphingomonas citri</name>
    <dbReference type="NCBI Taxonomy" id="2862499"/>
    <lineage>
        <taxon>Bacteria</taxon>
        <taxon>Pseudomonadati</taxon>
        <taxon>Pseudomonadota</taxon>
        <taxon>Alphaproteobacteria</taxon>
        <taxon>Sphingomonadales</taxon>
        <taxon>Sphingomonadaceae</taxon>
        <taxon>Sphingomonas</taxon>
    </lineage>
</organism>
<comment type="caution">
    <text evidence="3">The sequence shown here is derived from an EMBL/GenBank/DDBJ whole genome shotgun (WGS) entry which is preliminary data.</text>
</comment>
<dbReference type="RefSeq" id="WP_219748223.1">
    <property type="nucleotide sequence ID" value="NZ_JAHXZN010000002.1"/>
</dbReference>
<dbReference type="EMBL" id="JAHXZN010000002">
    <property type="protein sequence ID" value="MBW6530767.1"/>
    <property type="molecule type" value="Genomic_DNA"/>
</dbReference>
<keyword evidence="2" id="KW-0812">Transmembrane</keyword>
<gene>
    <name evidence="3" type="ORF">KZ820_08465</name>
</gene>
<sequence>MTDHQQHDHDDTHGRLRDGVDQARDAASHAYESARHRASDAAHATAETLEANPLGLVVGGLALGALVAAVIPRGQRERELLAPVGKKVSAAATAAFAAAKEAGRSEIEQLGLTPDAARGQAKSLFQGVVKAAASAGTAAAKAGKEQVKTAS</sequence>
<evidence type="ECO:0000256" key="2">
    <source>
        <dbReference type="SAM" id="Phobius"/>
    </source>
</evidence>
<accession>A0ABS7BMD7</accession>
<keyword evidence="4" id="KW-1185">Reference proteome</keyword>
<evidence type="ECO:0000256" key="1">
    <source>
        <dbReference type="SAM" id="MobiDB-lite"/>
    </source>
</evidence>
<proteinExistence type="predicted"/>